<dbReference type="Gene3D" id="2.40.70.10">
    <property type="entry name" value="Acid Proteases"/>
    <property type="match status" value="1"/>
</dbReference>
<dbReference type="Proteomes" id="UP000321947">
    <property type="component" value="Unassembled WGS sequence"/>
</dbReference>
<evidence type="ECO:0000313" key="2">
    <source>
        <dbReference type="Proteomes" id="UP000321947"/>
    </source>
</evidence>
<comment type="caution">
    <text evidence="1">The sequence shown here is derived from an EMBL/GenBank/DDBJ whole genome shotgun (WGS) entry which is preliminary data.</text>
</comment>
<sequence length="183" mass="20481">MNIRQIALTLATSDVFKNGDLKKMTNLGSFTIPCYIGSMDLGRALCDLRASINLRLLFVFKNLGIGKVKPTTVALHLVDISIVQPKGRIENALVKVDKFIFPTDFIILDYEADREEEVIVELFSSEEFIKECPKDILEEVNVVSDVRKFEPLNLQNKGHKISNTGLEVDPVKVDVVSKIAIAF</sequence>
<accession>A0A5D3BZI6</accession>
<name>A0A5D3BZI6_CUCMM</name>
<evidence type="ECO:0000313" key="1">
    <source>
        <dbReference type="EMBL" id="TYK04302.1"/>
    </source>
</evidence>
<dbReference type="PANTHER" id="PTHR33067:SF39">
    <property type="entry name" value="TRANSCRIPTION FACTOR INTERACTOR AND REGULATOR CCHC(ZN) FAMILY"/>
    <property type="match status" value="1"/>
</dbReference>
<gene>
    <name evidence="1" type="ORF">E5676_scaffold527G00310</name>
</gene>
<proteinExistence type="predicted"/>
<protein>
    <submittedName>
        <fullName evidence="1">Uncharacterized protein</fullName>
    </submittedName>
</protein>
<organism evidence="1 2">
    <name type="scientific">Cucumis melo var. makuwa</name>
    <name type="common">Oriental melon</name>
    <dbReference type="NCBI Taxonomy" id="1194695"/>
    <lineage>
        <taxon>Eukaryota</taxon>
        <taxon>Viridiplantae</taxon>
        <taxon>Streptophyta</taxon>
        <taxon>Embryophyta</taxon>
        <taxon>Tracheophyta</taxon>
        <taxon>Spermatophyta</taxon>
        <taxon>Magnoliopsida</taxon>
        <taxon>eudicotyledons</taxon>
        <taxon>Gunneridae</taxon>
        <taxon>Pentapetalae</taxon>
        <taxon>rosids</taxon>
        <taxon>fabids</taxon>
        <taxon>Cucurbitales</taxon>
        <taxon>Cucurbitaceae</taxon>
        <taxon>Benincaseae</taxon>
        <taxon>Cucumis</taxon>
    </lineage>
</organism>
<reference evidence="1 2" key="1">
    <citation type="submission" date="2019-08" db="EMBL/GenBank/DDBJ databases">
        <title>Draft genome sequences of two oriental melons (Cucumis melo L. var makuwa).</title>
        <authorList>
            <person name="Kwon S.-Y."/>
        </authorList>
    </citation>
    <scope>NUCLEOTIDE SEQUENCE [LARGE SCALE GENOMIC DNA]</scope>
    <source>
        <strain evidence="2">cv. Chang Bougi</strain>
        <tissue evidence="1">Leaf</tissue>
    </source>
</reference>
<dbReference type="PANTHER" id="PTHR33067">
    <property type="entry name" value="RNA-DIRECTED DNA POLYMERASE-RELATED"/>
    <property type="match status" value="1"/>
</dbReference>
<dbReference type="AlphaFoldDB" id="A0A5D3BZI6"/>
<dbReference type="EMBL" id="SSTD01014408">
    <property type="protein sequence ID" value="TYK04302.1"/>
    <property type="molecule type" value="Genomic_DNA"/>
</dbReference>
<dbReference type="InterPro" id="IPR021109">
    <property type="entry name" value="Peptidase_aspartic_dom_sf"/>
</dbReference>